<evidence type="ECO:0000256" key="1">
    <source>
        <dbReference type="SAM" id="MobiDB-lite"/>
    </source>
</evidence>
<dbReference type="RefSeq" id="WP_188681222.1">
    <property type="nucleotide sequence ID" value="NZ_BMGP01000009.1"/>
</dbReference>
<evidence type="ECO:0000313" key="2">
    <source>
        <dbReference type="EMBL" id="GGF41431.1"/>
    </source>
</evidence>
<name>A0A917F1M2_9MICO</name>
<feature type="region of interest" description="Disordered" evidence="1">
    <location>
        <begin position="1"/>
        <end position="80"/>
    </location>
</feature>
<dbReference type="EMBL" id="BMGP01000009">
    <property type="protein sequence ID" value="GGF41431.1"/>
    <property type="molecule type" value="Genomic_DNA"/>
</dbReference>
<proteinExistence type="predicted"/>
<organism evidence="2 3">
    <name type="scientific">Subtercola lobariae</name>
    <dbReference type="NCBI Taxonomy" id="1588641"/>
    <lineage>
        <taxon>Bacteria</taxon>
        <taxon>Bacillati</taxon>
        <taxon>Actinomycetota</taxon>
        <taxon>Actinomycetes</taxon>
        <taxon>Micrococcales</taxon>
        <taxon>Microbacteriaceae</taxon>
        <taxon>Subtercola</taxon>
    </lineage>
</organism>
<keyword evidence="3" id="KW-1185">Reference proteome</keyword>
<accession>A0A917F1M2</accession>
<gene>
    <name evidence="2" type="ORF">GCM10011399_37640</name>
</gene>
<protein>
    <recommendedName>
        <fullName evidence="4">ATP synthase F0 subunit B</fullName>
    </recommendedName>
</protein>
<evidence type="ECO:0008006" key="4">
    <source>
        <dbReference type="Google" id="ProtNLM"/>
    </source>
</evidence>
<dbReference type="AlphaFoldDB" id="A0A917F1M2"/>
<comment type="caution">
    <text evidence="2">The sequence shown here is derived from an EMBL/GenBank/DDBJ whole genome shotgun (WGS) entry which is preliminary data.</text>
</comment>
<feature type="compositionally biased region" description="Low complexity" evidence="1">
    <location>
        <begin position="61"/>
        <end position="80"/>
    </location>
</feature>
<evidence type="ECO:0000313" key="3">
    <source>
        <dbReference type="Proteomes" id="UP000598775"/>
    </source>
</evidence>
<sequence>MSDNYDLPAAFYPPETSTLDAPSATFEGSASNDSDGTTDLGETAKAKAETARDQAGQLKDQAVASGSQVAGAAKDAAGDVVGEAKTQVKDLFGQAESELKDQAQVQQKRIATGLRAIADELGEMVNGSTSGGVATDLAQQAASRAGSAASWLDARDPGTLLRDVRAYAARRPGTFIAVAAIAGLAAGRLAKNLAGAAVDEKAAEARAATPTYDSTGYATTIPATSAPLVSPASVDEPVYLGDEFGGAPVDEPLYGAAGERA</sequence>
<dbReference type="Proteomes" id="UP000598775">
    <property type="component" value="Unassembled WGS sequence"/>
</dbReference>
<reference evidence="2 3" key="1">
    <citation type="journal article" date="2014" name="Int. J. Syst. Evol. Microbiol.">
        <title>Complete genome sequence of Corynebacterium casei LMG S-19264T (=DSM 44701T), isolated from a smear-ripened cheese.</title>
        <authorList>
            <consortium name="US DOE Joint Genome Institute (JGI-PGF)"/>
            <person name="Walter F."/>
            <person name="Albersmeier A."/>
            <person name="Kalinowski J."/>
            <person name="Ruckert C."/>
        </authorList>
    </citation>
    <scope>NUCLEOTIDE SEQUENCE [LARGE SCALE GENOMIC DNA]</scope>
    <source>
        <strain evidence="2 3">CGMCC 1.12976</strain>
    </source>
</reference>
<feature type="compositionally biased region" description="Polar residues" evidence="1">
    <location>
        <begin position="15"/>
        <end position="37"/>
    </location>
</feature>
<feature type="compositionally biased region" description="Basic and acidic residues" evidence="1">
    <location>
        <begin position="42"/>
        <end position="52"/>
    </location>
</feature>